<evidence type="ECO:0000256" key="1">
    <source>
        <dbReference type="ARBA" id="ARBA00010088"/>
    </source>
</evidence>
<dbReference type="SUPFAM" id="SSF53474">
    <property type="entry name" value="alpha/beta-Hydrolases"/>
    <property type="match status" value="1"/>
</dbReference>
<dbReference type="STRING" id="106370.Francci3_3415"/>
<dbReference type="InterPro" id="IPR000073">
    <property type="entry name" value="AB_hydrolase_1"/>
</dbReference>
<feature type="domain" description="AB hydrolase-1" evidence="3">
    <location>
        <begin position="18"/>
        <end position="120"/>
    </location>
</feature>
<dbReference type="PANTHER" id="PTHR43798:SF31">
    <property type="entry name" value="AB HYDROLASE SUPERFAMILY PROTEIN YCLE"/>
    <property type="match status" value="1"/>
</dbReference>
<dbReference type="GO" id="GO:0016020">
    <property type="term" value="C:membrane"/>
    <property type="evidence" value="ECO:0007669"/>
    <property type="project" value="TreeGrafter"/>
</dbReference>
<dbReference type="Gene3D" id="3.40.50.1820">
    <property type="entry name" value="alpha/beta hydrolase"/>
    <property type="match status" value="1"/>
</dbReference>
<dbReference type="PRINTS" id="PR00793">
    <property type="entry name" value="PROAMNOPTASE"/>
</dbReference>
<dbReference type="InterPro" id="IPR002410">
    <property type="entry name" value="Peptidase_S33"/>
</dbReference>
<organism evidence="4 5">
    <name type="scientific">Frankia casuarinae (strain DSM 45818 / CECT 9043 / HFP020203 / CcI3)</name>
    <dbReference type="NCBI Taxonomy" id="106370"/>
    <lineage>
        <taxon>Bacteria</taxon>
        <taxon>Bacillati</taxon>
        <taxon>Actinomycetota</taxon>
        <taxon>Actinomycetes</taxon>
        <taxon>Frankiales</taxon>
        <taxon>Frankiaceae</taxon>
        <taxon>Frankia</taxon>
    </lineage>
</organism>
<dbReference type="KEGG" id="fra:Francci3_3415"/>
<proteinExistence type="inferred from homology"/>
<dbReference type="HOGENOM" id="CLU_020336_50_4_11"/>
<dbReference type="GO" id="GO:0004177">
    <property type="term" value="F:aminopeptidase activity"/>
    <property type="evidence" value="ECO:0007669"/>
    <property type="project" value="UniProtKB-EC"/>
</dbReference>
<dbReference type="Pfam" id="PF00561">
    <property type="entry name" value="Abhydrolase_1"/>
    <property type="match status" value="1"/>
</dbReference>
<dbReference type="PhylomeDB" id="Q2J7H3"/>
<keyword evidence="2 4" id="KW-0378">Hydrolase</keyword>
<dbReference type="PANTHER" id="PTHR43798">
    <property type="entry name" value="MONOACYLGLYCEROL LIPASE"/>
    <property type="match status" value="1"/>
</dbReference>
<dbReference type="GO" id="GO:0006508">
    <property type="term" value="P:proteolysis"/>
    <property type="evidence" value="ECO:0007669"/>
    <property type="project" value="InterPro"/>
</dbReference>
<dbReference type="InterPro" id="IPR050266">
    <property type="entry name" value="AB_hydrolase_sf"/>
</dbReference>
<evidence type="ECO:0000313" key="4">
    <source>
        <dbReference type="EMBL" id="ABD12769.1"/>
    </source>
</evidence>
<dbReference type="ESTHER" id="frasc-q2j7h3">
    <property type="family name" value="6_AlphaBeta_hydrolase"/>
</dbReference>
<dbReference type="EMBL" id="CP000249">
    <property type="protein sequence ID" value="ABD12769.1"/>
    <property type="molecule type" value="Genomic_DNA"/>
</dbReference>
<gene>
    <name evidence="4" type="ordered locus">Francci3_3415</name>
</gene>
<dbReference type="InterPro" id="IPR029058">
    <property type="entry name" value="AB_hydrolase_fold"/>
</dbReference>
<evidence type="ECO:0000259" key="3">
    <source>
        <dbReference type="Pfam" id="PF00561"/>
    </source>
</evidence>
<dbReference type="Proteomes" id="UP000001937">
    <property type="component" value="Chromosome"/>
</dbReference>
<dbReference type="AlphaFoldDB" id="Q2J7H3"/>
<dbReference type="PRINTS" id="PR00111">
    <property type="entry name" value="ABHYDROLASE"/>
</dbReference>
<sequence>MTSDDRPATIRGGGGDIPVLLLHGIAGSTADWAAVVPELATSRRVIAYDQRGHGASGWATTGRAGYSFDQLVADLATVVDVLGLPAVHLIGHSMGGVVALRYTLNHPGRVRSLVLADTAAAPATGTGGITKRVVSVLLAGAAAIATAVHAGRNRAVAGLGRMDPNAIVALWRDLSSYPSLTDRLGEICAPTTVIVGERDFSLRDAAETLARSVPDAHLAVIAGADHNPHASRPIAWLTAVEDHLTRADQIATDLIR</sequence>
<name>Q2J7H3_FRACC</name>
<dbReference type="eggNOG" id="COG2267">
    <property type="taxonomic scope" value="Bacteria"/>
</dbReference>
<reference evidence="4 5" key="1">
    <citation type="journal article" date="2007" name="Genome Res.">
        <title>Genome characteristics of facultatively symbiotic Frankia sp. strains reflect host range and host plant biogeography.</title>
        <authorList>
            <person name="Normand P."/>
            <person name="Lapierre P."/>
            <person name="Tisa L.S."/>
            <person name="Gogarten J.P."/>
            <person name="Alloisio N."/>
            <person name="Bagnarol E."/>
            <person name="Bassi C.A."/>
            <person name="Berry A.M."/>
            <person name="Bickhart D.M."/>
            <person name="Choisne N."/>
            <person name="Couloux A."/>
            <person name="Cournoyer B."/>
            <person name="Cruveiller S."/>
            <person name="Daubin V."/>
            <person name="Demange N."/>
            <person name="Francino M.P."/>
            <person name="Goltsman E."/>
            <person name="Huang Y."/>
            <person name="Kopp O.R."/>
            <person name="Labarre L."/>
            <person name="Lapidus A."/>
            <person name="Lavire C."/>
            <person name="Marechal J."/>
            <person name="Martinez M."/>
            <person name="Mastronunzio J.E."/>
            <person name="Mullin B.C."/>
            <person name="Niemann J."/>
            <person name="Pujic P."/>
            <person name="Rawnsley T."/>
            <person name="Rouy Z."/>
            <person name="Schenowitz C."/>
            <person name="Sellstedt A."/>
            <person name="Tavares F."/>
            <person name="Tomkins J.P."/>
            <person name="Vallenet D."/>
            <person name="Valverde C."/>
            <person name="Wall L.G."/>
            <person name="Wang Y."/>
            <person name="Medigue C."/>
            <person name="Benson D.R."/>
        </authorList>
    </citation>
    <scope>NUCLEOTIDE SEQUENCE [LARGE SCALE GENOMIC DNA]</scope>
    <source>
        <strain evidence="5">DSM 45818 / CECT 9043 / CcI3</strain>
    </source>
</reference>
<accession>Q2J7H3</accession>
<evidence type="ECO:0000313" key="5">
    <source>
        <dbReference type="Proteomes" id="UP000001937"/>
    </source>
</evidence>
<protein>
    <submittedName>
        <fullName evidence="4">Alpha/beta hydrolase fold</fullName>
    </submittedName>
</protein>
<evidence type="ECO:0000256" key="2">
    <source>
        <dbReference type="ARBA" id="ARBA00022801"/>
    </source>
</evidence>
<comment type="similarity">
    <text evidence="1">Belongs to the peptidase S33 family.</text>
</comment>
<keyword evidence="5" id="KW-1185">Reference proteome</keyword>